<dbReference type="EMBL" id="MZ029090">
    <property type="protein sequence ID" value="QXV86740.1"/>
    <property type="molecule type" value="Genomic_DNA"/>
</dbReference>
<evidence type="ECO:0000256" key="14">
    <source>
        <dbReference type="ARBA" id="ARBA00023075"/>
    </source>
</evidence>
<evidence type="ECO:0000256" key="9">
    <source>
        <dbReference type="ARBA" id="ARBA00022723"/>
    </source>
</evidence>
<dbReference type="GO" id="GO:0016491">
    <property type="term" value="F:oxidoreductase activity"/>
    <property type="evidence" value="ECO:0007669"/>
    <property type="project" value="UniProtKB-UniRule"/>
</dbReference>
<keyword evidence="7 17" id="KW-0679">Respiratory chain</keyword>
<keyword evidence="13 17" id="KW-0408">Iron</keyword>
<keyword evidence="14" id="KW-0830">Ubiquinone</keyword>
<dbReference type="AlphaFoldDB" id="A0A8F7KKV3"/>
<dbReference type="GO" id="GO:0046872">
    <property type="term" value="F:metal ion binding"/>
    <property type="evidence" value="ECO:0007669"/>
    <property type="project" value="UniProtKB-UniRule"/>
</dbReference>
<reference evidence="20" key="1">
    <citation type="submission" date="2021-04" db="EMBL/GenBank/DDBJ databases">
        <title>The complete mitochondrial genome of Bisetocreagris titanium (Arachnida: Pseudoscorpiones: Neobisiidae).</title>
        <authorList>
            <person name="Zhao H."/>
            <person name="Chen H."/>
            <person name="Li Y."/>
        </authorList>
    </citation>
    <scope>NUCLEOTIDE SEQUENCE</scope>
</reference>
<keyword evidence="9 17" id="KW-0479">Metal-binding</keyword>
<keyword evidence="6 17" id="KW-0349">Heme</keyword>
<feature type="transmembrane region" description="Helical" evidence="17">
    <location>
        <begin position="313"/>
        <end position="330"/>
    </location>
</feature>
<evidence type="ECO:0000256" key="6">
    <source>
        <dbReference type="ARBA" id="ARBA00022617"/>
    </source>
</evidence>
<dbReference type="PROSITE" id="PS51003">
    <property type="entry name" value="CYTB_CTER"/>
    <property type="match status" value="1"/>
</dbReference>
<feature type="transmembrane region" description="Helical" evidence="17">
    <location>
        <begin position="20"/>
        <end position="47"/>
    </location>
</feature>
<feature type="transmembrane region" description="Helical" evidence="17">
    <location>
        <begin position="169"/>
        <end position="191"/>
    </location>
</feature>
<dbReference type="InterPro" id="IPR027387">
    <property type="entry name" value="Cytb/b6-like_sf"/>
</dbReference>
<sequence length="355" mass="41499">MLKLNFKPLFNLPTPNNISYWWNFGSMLGITIFIQIITGLLVTMYYCPSEILAFSSISKLMQNINFGWLLRFFHSTGASVVMVCIYLHIFRNLYNSNFKNKYTSFTGMIIYILMILIAFLGYVLPWGQMSFWGATVITSLVSVIPWFGQQITMWLWGNFTVSSVTLNRFFMFHFLLPMILMIFILFHLMFLHKHGSLMTLNFKSSIELVNFYPKFLYKDLISSFWLILIMLVACLKLPYFFMNPENFIPANPLLTPTHIEPEWYFLPSYAILRCIPNKVGGVVALIFSIMVFLVPIMKSTFDYTNSLMINKKFNFWLLVSSMFNLMWIGSYPVSDMLIMLAQGWAIIYFSCFCII</sequence>
<dbReference type="Gene3D" id="1.20.810.10">
    <property type="entry name" value="Cytochrome Bc1 Complex, Chain C"/>
    <property type="match status" value="1"/>
</dbReference>
<comment type="similarity">
    <text evidence="17">Belongs to the cytochrome b family.</text>
</comment>
<evidence type="ECO:0000313" key="20">
    <source>
        <dbReference type="EMBL" id="QXV86740.1"/>
    </source>
</evidence>
<keyword evidence="10" id="KW-0999">Mitochondrion inner membrane</keyword>
<evidence type="ECO:0000256" key="16">
    <source>
        <dbReference type="ARBA" id="ARBA00023136"/>
    </source>
</evidence>
<feature type="transmembrane region" description="Helical" evidence="17">
    <location>
        <begin position="336"/>
        <end position="354"/>
    </location>
</feature>
<dbReference type="InterPro" id="IPR016174">
    <property type="entry name" value="Di-haem_cyt_TM"/>
</dbReference>
<dbReference type="InterPro" id="IPR005797">
    <property type="entry name" value="Cyt_b/b6_N"/>
</dbReference>
<dbReference type="GO" id="GO:0006122">
    <property type="term" value="P:mitochondrial electron transport, ubiquinol to cytochrome c"/>
    <property type="evidence" value="ECO:0007669"/>
    <property type="project" value="TreeGrafter"/>
</dbReference>
<feature type="domain" description="Cytochrome b/b6 C-terminal region profile" evidence="19">
    <location>
        <begin position="201"/>
        <end position="355"/>
    </location>
</feature>
<evidence type="ECO:0000259" key="19">
    <source>
        <dbReference type="PROSITE" id="PS51003"/>
    </source>
</evidence>
<feature type="domain" description="Cytochrome b/b6 N-terminal region profile" evidence="18">
    <location>
        <begin position="1"/>
        <end position="200"/>
    </location>
</feature>
<evidence type="ECO:0000256" key="10">
    <source>
        <dbReference type="ARBA" id="ARBA00022792"/>
    </source>
</evidence>
<dbReference type="GO" id="GO:0008121">
    <property type="term" value="F:quinol-cytochrome-c reductase activity"/>
    <property type="evidence" value="ECO:0007669"/>
    <property type="project" value="TreeGrafter"/>
</dbReference>
<feature type="transmembrane region" description="Helical" evidence="17">
    <location>
        <begin position="102"/>
        <end position="124"/>
    </location>
</feature>
<dbReference type="InterPro" id="IPR005798">
    <property type="entry name" value="Cyt_b/b6_C"/>
</dbReference>
<gene>
    <name evidence="20" type="primary">CYTB</name>
</gene>
<dbReference type="PROSITE" id="PS51002">
    <property type="entry name" value="CYTB_NTER"/>
    <property type="match status" value="1"/>
</dbReference>
<name>A0A8F7KKV3_9ARAC</name>
<geneLocation type="mitochondrion" evidence="20"/>
<dbReference type="Pfam" id="PF00032">
    <property type="entry name" value="Cytochrom_B_C"/>
    <property type="match status" value="1"/>
</dbReference>
<evidence type="ECO:0000256" key="13">
    <source>
        <dbReference type="ARBA" id="ARBA00023004"/>
    </source>
</evidence>
<dbReference type="CDD" id="cd00284">
    <property type="entry name" value="Cytochrome_b_N"/>
    <property type="match status" value="1"/>
</dbReference>
<evidence type="ECO:0000256" key="5">
    <source>
        <dbReference type="ARBA" id="ARBA00022448"/>
    </source>
</evidence>
<evidence type="ECO:0000256" key="2">
    <source>
        <dbReference type="ARBA" id="ARBA00004448"/>
    </source>
</evidence>
<feature type="transmembrane region" description="Helical" evidence="17">
    <location>
        <begin position="68"/>
        <end position="90"/>
    </location>
</feature>
<keyword evidence="15 17" id="KW-0496">Mitochondrion</keyword>
<feature type="transmembrane region" description="Helical" evidence="17">
    <location>
        <begin position="220"/>
        <end position="241"/>
    </location>
</feature>
<evidence type="ECO:0000256" key="3">
    <source>
        <dbReference type="ARBA" id="ARBA00011649"/>
    </source>
</evidence>
<comment type="cofactor">
    <cofactor evidence="17">
        <name>heme b</name>
        <dbReference type="ChEBI" id="CHEBI:60344"/>
    </cofactor>
    <text evidence="17">Binds 2 heme groups non-covalently.</text>
</comment>
<feature type="transmembrane region" description="Helical" evidence="17">
    <location>
        <begin position="279"/>
        <end position="301"/>
    </location>
</feature>
<dbReference type="SUPFAM" id="SSF81342">
    <property type="entry name" value="Transmembrane di-heme cytochromes"/>
    <property type="match status" value="1"/>
</dbReference>
<evidence type="ECO:0000256" key="11">
    <source>
        <dbReference type="ARBA" id="ARBA00022982"/>
    </source>
</evidence>
<dbReference type="PANTHER" id="PTHR19271:SF16">
    <property type="entry name" value="CYTOCHROME B"/>
    <property type="match status" value="1"/>
</dbReference>
<keyword evidence="12 17" id="KW-1133">Transmembrane helix</keyword>
<evidence type="ECO:0000256" key="15">
    <source>
        <dbReference type="ARBA" id="ARBA00023128"/>
    </source>
</evidence>
<evidence type="ECO:0000256" key="1">
    <source>
        <dbReference type="ARBA" id="ARBA00002566"/>
    </source>
</evidence>
<dbReference type="InterPro" id="IPR048259">
    <property type="entry name" value="Cytochrome_b_N_euk/bac"/>
</dbReference>
<feature type="transmembrane region" description="Helical" evidence="17">
    <location>
        <begin position="131"/>
        <end position="149"/>
    </location>
</feature>
<evidence type="ECO:0000259" key="18">
    <source>
        <dbReference type="PROSITE" id="PS51002"/>
    </source>
</evidence>
<comment type="subcellular location">
    <subcellularLocation>
        <location evidence="2">Mitochondrion inner membrane</location>
        <topology evidence="2">Multi-pass membrane protein</topology>
    </subcellularLocation>
</comment>
<evidence type="ECO:0000256" key="4">
    <source>
        <dbReference type="ARBA" id="ARBA00013531"/>
    </source>
</evidence>
<evidence type="ECO:0000256" key="8">
    <source>
        <dbReference type="ARBA" id="ARBA00022692"/>
    </source>
</evidence>
<comment type="subunit">
    <text evidence="3">The main subunits of complex b-c1 are: cytochrome b, cytochrome c1 and the Rieske protein.</text>
</comment>
<dbReference type="PANTHER" id="PTHR19271">
    <property type="entry name" value="CYTOCHROME B"/>
    <property type="match status" value="1"/>
</dbReference>
<dbReference type="GO" id="GO:0005743">
    <property type="term" value="C:mitochondrial inner membrane"/>
    <property type="evidence" value="ECO:0007669"/>
    <property type="project" value="UniProtKB-SubCell"/>
</dbReference>
<protein>
    <recommendedName>
        <fullName evidence="4 17">Cytochrome b</fullName>
    </recommendedName>
</protein>
<keyword evidence="16 17" id="KW-0472">Membrane</keyword>
<evidence type="ECO:0000256" key="12">
    <source>
        <dbReference type="ARBA" id="ARBA00022989"/>
    </source>
</evidence>
<evidence type="ECO:0000256" key="17">
    <source>
        <dbReference type="RuleBase" id="RU362117"/>
    </source>
</evidence>
<comment type="function">
    <text evidence="1 17">Component of the ubiquinol-cytochrome c reductase complex (complex III or cytochrome b-c1 complex) that is part of the mitochondrial respiratory chain. The b-c1 complex mediates electron transfer from ubiquinol to cytochrome c. Contributes to the generation of a proton gradient across the mitochondrial membrane that is then used for ATP synthesis.</text>
</comment>
<evidence type="ECO:0000256" key="7">
    <source>
        <dbReference type="ARBA" id="ARBA00022660"/>
    </source>
</evidence>
<dbReference type="SUPFAM" id="SSF81648">
    <property type="entry name" value="a domain/subunit of cytochrome bc1 complex (Ubiquinol-cytochrome c reductase)"/>
    <property type="match status" value="1"/>
</dbReference>
<dbReference type="Pfam" id="PF00033">
    <property type="entry name" value="Cytochrome_B"/>
    <property type="match status" value="1"/>
</dbReference>
<dbReference type="InterPro" id="IPR036150">
    <property type="entry name" value="Cyt_b/b6_C_sf"/>
</dbReference>
<organism evidence="20">
    <name type="scientific">Bisetocreagris titanium</name>
    <dbReference type="NCBI Taxonomy" id="2836860"/>
    <lineage>
        <taxon>Eukaryota</taxon>
        <taxon>Metazoa</taxon>
        <taxon>Ecdysozoa</taxon>
        <taxon>Arthropoda</taxon>
        <taxon>Chelicerata</taxon>
        <taxon>Arachnida</taxon>
        <taxon>Pseudoscorpiones</taxon>
        <taxon>Neobisioidea</taxon>
        <taxon>Neobisiidae</taxon>
        <taxon>Bisetocreagris</taxon>
    </lineage>
</organism>
<keyword evidence="11 17" id="KW-0249">Electron transport</keyword>
<proteinExistence type="inferred from homology"/>
<accession>A0A8F7KKV3</accession>
<keyword evidence="5 17" id="KW-0813">Transport</keyword>
<keyword evidence="8 17" id="KW-0812">Transmembrane</keyword>